<evidence type="ECO:0000313" key="1">
    <source>
        <dbReference type="EnsemblMetazoa" id="tetur23g02370.1"/>
    </source>
</evidence>
<reference evidence="2" key="1">
    <citation type="submission" date="2011-08" db="EMBL/GenBank/DDBJ databases">
        <authorList>
            <person name="Rombauts S."/>
        </authorList>
    </citation>
    <scope>NUCLEOTIDE SEQUENCE</scope>
    <source>
        <strain evidence="2">London</strain>
    </source>
</reference>
<evidence type="ECO:0000313" key="2">
    <source>
        <dbReference type="Proteomes" id="UP000015104"/>
    </source>
</evidence>
<proteinExistence type="predicted"/>
<dbReference type="Proteomes" id="UP000015104">
    <property type="component" value="Unassembled WGS sequence"/>
</dbReference>
<dbReference type="EMBL" id="CAEY01000617">
    <property type="status" value="NOT_ANNOTATED_CDS"/>
    <property type="molecule type" value="Genomic_DNA"/>
</dbReference>
<keyword evidence="2" id="KW-1185">Reference proteome</keyword>
<dbReference type="AlphaFoldDB" id="T1KVZ1"/>
<dbReference type="HOGENOM" id="CLU_1463138_0_0_1"/>
<sequence>MPLVLLTPVAPVALVNKDAKCSSVIDGAVFAFGKSFYSIDSVKNPIATFDCIAVAKNELAKYNIQADATSIISSTATSKADHGTESFMWSNEAPNHHIHLQTNYGQNIYSANYQPNSPANASPLNYVSTPSTDATRDSMKRIKFQPTCIQTVPPTNSRVALNSPIQPIIWDTSFTENSPCEKVHH</sequence>
<reference evidence="1" key="2">
    <citation type="submission" date="2015-06" db="UniProtKB">
        <authorList>
            <consortium name="EnsemblMetazoa"/>
        </authorList>
    </citation>
    <scope>IDENTIFICATION</scope>
</reference>
<accession>T1KVZ1</accession>
<name>T1KVZ1_TETUR</name>
<dbReference type="EnsemblMetazoa" id="tetur23g02370.1">
    <property type="protein sequence ID" value="tetur23g02370.1"/>
    <property type="gene ID" value="tetur23g02370"/>
</dbReference>
<organism evidence="1 2">
    <name type="scientific">Tetranychus urticae</name>
    <name type="common">Two-spotted spider mite</name>
    <dbReference type="NCBI Taxonomy" id="32264"/>
    <lineage>
        <taxon>Eukaryota</taxon>
        <taxon>Metazoa</taxon>
        <taxon>Ecdysozoa</taxon>
        <taxon>Arthropoda</taxon>
        <taxon>Chelicerata</taxon>
        <taxon>Arachnida</taxon>
        <taxon>Acari</taxon>
        <taxon>Acariformes</taxon>
        <taxon>Trombidiformes</taxon>
        <taxon>Prostigmata</taxon>
        <taxon>Eleutherengona</taxon>
        <taxon>Raphignathae</taxon>
        <taxon>Tetranychoidea</taxon>
        <taxon>Tetranychidae</taxon>
        <taxon>Tetranychus</taxon>
    </lineage>
</organism>
<protein>
    <submittedName>
        <fullName evidence="1">Uncharacterized protein</fullName>
    </submittedName>
</protein>